<name>A0A091JC72_EGRGA</name>
<accession>A0A091JC72</accession>
<evidence type="ECO:0000313" key="6">
    <source>
        <dbReference type="Proteomes" id="UP000053119"/>
    </source>
</evidence>
<dbReference type="PANTHER" id="PTHR10500:SF7">
    <property type="entry name" value="BETA-MICROSEMINOPROTEIN"/>
    <property type="match status" value="1"/>
</dbReference>
<dbReference type="InterPro" id="IPR008735">
    <property type="entry name" value="PSP94"/>
</dbReference>
<dbReference type="GO" id="GO:0005576">
    <property type="term" value="C:extracellular region"/>
    <property type="evidence" value="ECO:0007669"/>
    <property type="project" value="UniProtKB-SubCell"/>
</dbReference>
<reference evidence="5 6" key="1">
    <citation type="submission" date="2014-04" db="EMBL/GenBank/DDBJ databases">
        <title>Genome evolution of avian class.</title>
        <authorList>
            <person name="Zhang G."/>
            <person name="Li C."/>
        </authorList>
    </citation>
    <scope>NUCLEOTIDE SEQUENCE [LARGE SCALE GENOMIC DNA]</scope>
    <source>
        <strain evidence="5">BGI_Z169</strain>
    </source>
</reference>
<organism evidence="5 6">
    <name type="scientific">Egretta garzetta</name>
    <name type="common">Little egret</name>
    <dbReference type="NCBI Taxonomy" id="188379"/>
    <lineage>
        <taxon>Eukaryota</taxon>
        <taxon>Metazoa</taxon>
        <taxon>Chordata</taxon>
        <taxon>Craniata</taxon>
        <taxon>Vertebrata</taxon>
        <taxon>Euteleostomi</taxon>
        <taxon>Archelosauria</taxon>
        <taxon>Archosauria</taxon>
        <taxon>Dinosauria</taxon>
        <taxon>Saurischia</taxon>
        <taxon>Theropoda</taxon>
        <taxon>Coelurosauria</taxon>
        <taxon>Aves</taxon>
        <taxon>Neognathae</taxon>
        <taxon>Neoaves</taxon>
        <taxon>Aequornithes</taxon>
        <taxon>Pelecaniformes</taxon>
        <taxon>Ardeidae</taxon>
        <taxon>Egretta</taxon>
    </lineage>
</organism>
<evidence type="ECO:0000256" key="3">
    <source>
        <dbReference type="ARBA" id="ARBA00022525"/>
    </source>
</evidence>
<keyword evidence="3" id="KW-0964">Secreted</keyword>
<keyword evidence="4" id="KW-1015">Disulfide bond</keyword>
<dbReference type="PANTHER" id="PTHR10500">
    <property type="entry name" value="BETA-MICROSEMINOPROTEIN"/>
    <property type="match status" value="1"/>
</dbReference>
<evidence type="ECO:0000256" key="2">
    <source>
        <dbReference type="ARBA" id="ARBA00010352"/>
    </source>
</evidence>
<dbReference type="EMBL" id="KK501886">
    <property type="protein sequence ID" value="KFP18629.1"/>
    <property type="molecule type" value="Genomic_DNA"/>
</dbReference>
<feature type="non-terminal residue" evidence="5">
    <location>
        <position position="77"/>
    </location>
</feature>
<dbReference type="AlphaFoldDB" id="A0A091JC72"/>
<sequence length="77" mass="8647">CRDLDGELHEFGSRWRNADCYDCSCSETGMDCCSTLAIPVAYDEEKCVKILNKETCSYKVVEKDDHSKECLVTAEVG</sequence>
<comment type="subcellular location">
    <subcellularLocation>
        <location evidence="1">Secreted</location>
    </subcellularLocation>
</comment>
<dbReference type="Proteomes" id="UP000053119">
    <property type="component" value="Unassembled WGS sequence"/>
</dbReference>
<evidence type="ECO:0000256" key="4">
    <source>
        <dbReference type="ARBA" id="ARBA00023157"/>
    </source>
</evidence>
<evidence type="ECO:0000313" key="5">
    <source>
        <dbReference type="EMBL" id="KFP18629.1"/>
    </source>
</evidence>
<dbReference type="Pfam" id="PF05825">
    <property type="entry name" value="PSP94"/>
    <property type="match status" value="1"/>
</dbReference>
<evidence type="ECO:0000256" key="1">
    <source>
        <dbReference type="ARBA" id="ARBA00004613"/>
    </source>
</evidence>
<dbReference type="Gene3D" id="2.20.25.590">
    <property type="match status" value="1"/>
</dbReference>
<feature type="non-terminal residue" evidence="5">
    <location>
        <position position="1"/>
    </location>
</feature>
<proteinExistence type="inferred from homology"/>
<keyword evidence="6" id="KW-1185">Reference proteome</keyword>
<dbReference type="STRING" id="188379.A0A091JC72"/>
<comment type="similarity">
    <text evidence="2">Belongs to the beta-microseminoprotein family.</text>
</comment>
<protein>
    <submittedName>
        <fullName evidence="5">Beta-microseminoprotein</fullName>
    </submittedName>
</protein>
<dbReference type="Gene3D" id="2.10.70.10">
    <property type="entry name" value="Complement Module, domain 1"/>
    <property type="match status" value="1"/>
</dbReference>
<gene>
    <name evidence="5" type="ORF">Z169_12779</name>
</gene>